<feature type="region of interest" description="Disordered" evidence="1">
    <location>
        <begin position="197"/>
        <end position="221"/>
    </location>
</feature>
<protein>
    <recommendedName>
        <fullName evidence="4">PX domain-containing protein</fullName>
    </recommendedName>
</protein>
<dbReference type="Proteomes" id="UP001590951">
    <property type="component" value="Unassembled WGS sequence"/>
</dbReference>
<gene>
    <name evidence="2" type="ORF">ABVK25_004473</name>
</gene>
<organism evidence="2 3">
    <name type="scientific">Lepraria finkii</name>
    <dbReference type="NCBI Taxonomy" id="1340010"/>
    <lineage>
        <taxon>Eukaryota</taxon>
        <taxon>Fungi</taxon>
        <taxon>Dikarya</taxon>
        <taxon>Ascomycota</taxon>
        <taxon>Pezizomycotina</taxon>
        <taxon>Lecanoromycetes</taxon>
        <taxon>OSLEUM clade</taxon>
        <taxon>Lecanoromycetidae</taxon>
        <taxon>Lecanorales</taxon>
        <taxon>Lecanorineae</taxon>
        <taxon>Stereocaulaceae</taxon>
        <taxon>Lepraria</taxon>
    </lineage>
</organism>
<dbReference type="InterPro" id="IPR036871">
    <property type="entry name" value="PX_dom_sf"/>
</dbReference>
<accession>A0ABR4BBJ9</accession>
<dbReference type="SUPFAM" id="SSF64268">
    <property type="entry name" value="PX domain"/>
    <property type="match status" value="1"/>
</dbReference>
<name>A0ABR4BBJ9_9LECA</name>
<evidence type="ECO:0000313" key="2">
    <source>
        <dbReference type="EMBL" id="KAL2055135.1"/>
    </source>
</evidence>
<keyword evidence="3" id="KW-1185">Reference proteome</keyword>
<evidence type="ECO:0000313" key="3">
    <source>
        <dbReference type="Proteomes" id="UP001590951"/>
    </source>
</evidence>
<comment type="caution">
    <text evidence="2">The sequence shown here is derived from an EMBL/GenBank/DDBJ whole genome shotgun (WGS) entry which is preliminary data.</text>
</comment>
<dbReference type="Gene3D" id="3.30.1520.10">
    <property type="entry name" value="Phox-like domain"/>
    <property type="match status" value="1"/>
</dbReference>
<sequence length="221" mass="23560">MSPNLEISIPTTSTTTSHTSKPYTIYNITLRLPLRTLTLQKRYSDFTTLHTSLTSQAGGTLPPPHSPKNPGLEAYLNAINESDDGRWRDTSAWRIFLNLPSSNSSKSSLTSALHSTVNGPGSNAPITDPVAWLDLHRELKSQLHDARLSLTRRDQASTAQAQHEASVQAKKCLVRAGTMMSSLATGLQNLGSSSSIRGGASLGEGGAKEAKGPAVLRETGA</sequence>
<evidence type="ECO:0008006" key="4">
    <source>
        <dbReference type="Google" id="ProtNLM"/>
    </source>
</evidence>
<dbReference type="EMBL" id="JBHFEH010000012">
    <property type="protein sequence ID" value="KAL2055135.1"/>
    <property type="molecule type" value="Genomic_DNA"/>
</dbReference>
<proteinExistence type="predicted"/>
<evidence type="ECO:0000256" key="1">
    <source>
        <dbReference type="SAM" id="MobiDB-lite"/>
    </source>
</evidence>
<reference evidence="2 3" key="1">
    <citation type="submission" date="2024-09" db="EMBL/GenBank/DDBJ databases">
        <title>Rethinking Asexuality: The Enigmatic Case of Functional Sexual Genes in Lepraria (Stereocaulaceae).</title>
        <authorList>
            <person name="Doellman M."/>
            <person name="Sun Y."/>
            <person name="Barcenas-Pena A."/>
            <person name="Lumbsch H.T."/>
            <person name="Grewe F."/>
        </authorList>
    </citation>
    <scope>NUCLEOTIDE SEQUENCE [LARGE SCALE GENOMIC DNA]</scope>
    <source>
        <strain evidence="2 3">Grewe 0041</strain>
    </source>
</reference>